<dbReference type="SUPFAM" id="SSF57850">
    <property type="entry name" value="RING/U-box"/>
    <property type="match status" value="1"/>
</dbReference>
<dbReference type="InterPro" id="IPR053238">
    <property type="entry name" value="RING-H2_zinc_finger"/>
</dbReference>
<keyword evidence="6" id="KW-0812">Transmembrane</keyword>
<dbReference type="Pfam" id="PF13639">
    <property type="entry name" value="zf-RING_2"/>
    <property type="match status" value="1"/>
</dbReference>
<keyword evidence="18" id="KW-1185">Reference proteome</keyword>
<comment type="subcellular location">
    <subcellularLocation>
        <location evidence="2">Membrane</location>
        <topology evidence="2">Single-pass membrane protein</topology>
    </subcellularLocation>
</comment>
<dbReference type="SMART" id="SM00184">
    <property type="entry name" value="RING"/>
    <property type="match status" value="1"/>
</dbReference>
<evidence type="ECO:0000256" key="5">
    <source>
        <dbReference type="ARBA" id="ARBA00022679"/>
    </source>
</evidence>
<dbReference type="EMBL" id="BQKI01000010">
    <property type="protein sequence ID" value="GJN03815.1"/>
    <property type="molecule type" value="Genomic_DNA"/>
</dbReference>
<dbReference type="Gene3D" id="3.30.40.10">
    <property type="entry name" value="Zinc/RING finger domain, C3HC4 (zinc finger)"/>
    <property type="match status" value="1"/>
</dbReference>
<dbReference type="PANTHER" id="PTHR14155:SF614">
    <property type="entry name" value="OS08G0484200 PROTEIN"/>
    <property type="match status" value="1"/>
</dbReference>
<keyword evidence="8 14" id="KW-0863">Zinc-finger</keyword>
<evidence type="ECO:0000256" key="10">
    <source>
        <dbReference type="ARBA" id="ARBA00022833"/>
    </source>
</evidence>
<dbReference type="PROSITE" id="PS50089">
    <property type="entry name" value="ZF_RING_2"/>
    <property type="match status" value="1"/>
</dbReference>
<evidence type="ECO:0000256" key="4">
    <source>
        <dbReference type="ARBA" id="ARBA00012483"/>
    </source>
</evidence>
<evidence type="ECO:0000313" key="17">
    <source>
        <dbReference type="EMBL" id="GJN03815.1"/>
    </source>
</evidence>
<evidence type="ECO:0000256" key="2">
    <source>
        <dbReference type="ARBA" id="ARBA00004167"/>
    </source>
</evidence>
<comment type="similarity">
    <text evidence="13">Belongs to the RING-type zinc finger family. ATL subfamily.</text>
</comment>
<keyword evidence="12" id="KW-0472">Membrane</keyword>
<dbReference type="GO" id="GO:0008270">
    <property type="term" value="F:zinc ion binding"/>
    <property type="evidence" value="ECO:0007669"/>
    <property type="project" value="UniProtKB-KW"/>
</dbReference>
<dbReference type="FunFam" id="3.30.40.10:FF:000187">
    <property type="entry name" value="E3 ubiquitin-protein ligase ATL6"/>
    <property type="match status" value="1"/>
</dbReference>
<proteinExistence type="inferred from homology"/>
<evidence type="ECO:0000256" key="12">
    <source>
        <dbReference type="ARBA" id="ARBA00023136"/>
    </source>
</evidence>
<comment type="catalytic activity">
    <reaction evidence="1">
        <text>S-ubiquitinyl-[E2 ubiquitin-conjugating enzyme]-L-cysteine + [acceptor protein]-L-lysine = [E2 ubiquitin-conjugating enzyme]-L-cysteine + N(6)-ubiquitinyl-[acceptor protein]-L-lysine.</text>
        <dbReference type="EC" id="2.3.2.27"/>
    </reaction>
</comment>
<keyword evidence="11" id="KW-1133">Transmembrane helix</keyword>
<dbReference type="EC" id="2.3.2.27" evidence="4"/>
<feature type="region of interest" description="Disordered" evidence="15">
    <location>
        <begin position="288"/>
        <end position="311"/>
    </location>
</feature>
<feature type="region of interest" description="Disordered" evidence="15">
    <location>
        <begin position="186"/>
        <end position="211"/>
    </location>
</feature>
<dbReference type="AlphaFoldDB" id="A0AAV5D057"/>
<evidence type="ECO:0000256" key="1">
    <source>
        <dbReference type="ARBA" id="ARBA00000900"/>
    </source>
</evidence>
<evidence type="ECO:0000256" key="14">
    <source>
        <dbReference type="PROSITE-ProRule" id="PRU00175"/>
    </source>
</evidence>
<evidence type="ECO:0000256" key="7">
    <source>
        <dbReference type="ARBA" id="ARBA00022723"/>
    </source>
</evidence>
<keyword evidence="9" id="KW-0833">Ubl conjugation pathway</keyword>
<dbReference type="GO" id="GO:0061630">
    <property type="term" value="F:ubiquitin protein ligase activity"/>
    <property type="evidence" value="ECO:0007669"/>
    <property type="project" value="UniProtKB-EC"/>
</dbReference>
<evidence type="ECO:0000256" key="8">
    <source>
        <dbReference type="ARBA" id="ARBA00022771"/>
    </source>
</evidence>
<comment type="caution">
    <text evidence="17">The sequence shown here is derived from an EMBL/GenBank/DDBJ whole genome shotgun (WGS) entry which is preliminary data.</text>
</comment>
<evidence type="ECO:0000256" key="3">
    <source>
        <dbReference type="ARBA" id="ARBA00004906"/>
    </source>
</evidence>
<accession>A0AAV5D057</accession>
<evidence type="ECO:0000256" key="13">
    <source>
        <dbReference type="ARBA" id="ARBA00024209"/>
    </source>
</evidence>
<organism evidence="17 18">
    <name type="scientific">Eleusine coracana subsp. coracana</name>
    <dbReference type="NCBI Taxonomy" id="191504"/>
    <lineage>
        <taxon>Eukaryota</taxon>
        <taxon>Viridiplantae</taxon>
        <taxon>Streptophyta</taxon>
        <taxon>Embryophyta</taxon>
        <taxon>Tracheophyta</taxon>
        <taxon>Spermatophyta</taxon>
        <taxon>Magnoliopsida</taxon>
        <taxon>Liliopsida</taxon>
        <taxon>Poales</taxon>
        <taxon>Poaceae</taxon>
        <taxon>PACMAD clade</taxon>
        <taxon>Chloridoideae</taxon>
        <taxon>Cynodonteae</taxon>
        <taxon>Eleusininae</taxon>
        <taxon>Eleusine</taxon>
    </lineage>
</organism>
<evidence type="ECO:0000256" key="9">
    <source>
        <dbReference type="ARBA" id="ARBA00022786"/>
    </source>
</evidence>
<sequence length="311" mass="33136">MAIVLVVLITAFFLLGFFSVYLRRCAGPPLGGPDEYPAARIAFASRRARGLDRAVLDSFPTMAYADVKAHKGVLECAVCLSEFDDDDTLRLLLPACAHAFHADCIDAWLASHVTCPVCRAVLLPGAHQNASAAPPPAAADDVPPAASPEPQVAVVVVVPAAEETEEERVRREEEAAELMRIGSVKRALRSKSGRRPGPAQFPRSHTTGHSLAAADAAERYTLRLPEHVIQEAVAASKLRRSASVQAAAASSFWTRRSGRSVRLGQSGRWPHMSVLARTLSARLPAWGSTRRGEADAKVAGDGGECPPGGRV</sequence>
<dbReference type="Proteomes" id="UP001054889">
    <property type="component" value="Unassembled WGS sequence"/>
</dbReference>
<evidence type="ECO:0000256" key="15">
    <source>
        <dbReference type="SAM" id="MobiDB-lite"/>
    </source>
</evidence>
<dbReference type="PANTHER" id="PTHR14155">
    <property type="entry name" value="RING FINGER DOMAIN-CONTAINING"/>
    <property type="match status" value="1"/>
</dbReference>
<keyword evidence="7" id="KW-0479">Metal-binding</keyword>
<feature type="compositionally biased region" description="Gly residues" evidence="15">
    <location>
        <begin position="300"/>
        <end position="311"/>
    </location>
</feature>
<protein>
    <recommendedName>
        <fullName evidence="4">RING-type E3 ubiquitin transferase</fullName>
        <ecNumber evidence="4">2.3.2.27</ecNumber>
    </recommendedName>
</protein>
<gene>
    <name evidence="17" type="primary">ga21296</name>
    <name evidence="17" type="ORF">PR202_ga21296</name>
</gene>
<dbReference type="InterPro" id="IPR013083">
    <property type="entry name" value="Znf_RING/FYVE/PHD"/>
</dbReference>
<evidence type="ECO:0000256" key="11">
    <source>
        <dbReference type="ARBA" id="ARBA00022989"/>
    </source>
</evidence>
<evidence type="ECO:0000313" key="18">
    <source>
        <dbReference type="Proteomes" id="UP001054889"/>
    </source>
</evidence>
<dbReference type="GO" id="GO:0016020">
    <property type="term" value="C:membrane"/>
    <property type="evidence" value="ECO:0007669"/>
    <property type="project" value="UniProtKB-SubCell"/>
</dbReference>
<evidence type="ECO:0000256" key="6">
    <source>
        <dbReference type="ARBA" id="ARBA00022692"/>
    </source>
</evidence>
<comment type="pathway">
    <text evidence="3">Protein modification; protein ubiquitination.</text>
</comment>
<keyword evidence="10" id="KW-0862">Zinc</keyword>
<reference evidence="17" key="2">
    <citation type="submission" date="2021-12" db="EMBL/GenBank/DDBJ databases">
        <title>Resequencing data analysis of finger millet.</title>
        <authorList>
            <person name="Hatakeyama M."/>
            <person name="Aluri S."/>
            <person name="Balachadran M.T."/>
            <person name="Sivarajan S.R."/>
            <person name="Poveda L."/>
            <person name="Shimizu-Inatsugi R."/>
            <person name="Schlapbach R."/>
            <person name="Sreeman S.M."/>
            <person name="Shimizu K.K."/>
        </authorList>
    </citation>
    <scope>NUCLEOTIDE SEQUENCE</scope>
</reference>
<name>A0AAV5D057_ELECO</name>
<dbReference type="InterPro" id="IPR001841">
    <property type="entry name" value="Znf_RING"/>
</dbReference>
<reference evidence="17" key="1">
    <citation type="journal article" date="2018" name="DNA Res.">
        <title>Multiple hybrid de novo genome assembly of finger millet, an orphan allotetraploid crop.</title>
        <authorList>
            <person name="Hatakeyama M."/>
            <person name="Aluri S."/>
            <person name="Balachadran M.T."/>
            <person name="Sivarajan S.R."/>
            <person name="Patrignani A."/>
            <person name="Gruter S."/>
            <person name="Poveda L."/>
            <person name="Shimizu-Inatsugi R."/>
            <person name="Baeten J."/>
            <person name="Francoijs K.J."/>
            <person name="Nataraja K.N."/>
            <person name="Reddy Y.A.N."/>
            <person name="Phadnis S."/>
            <person name="Ravikumar R.L."/>
            <person name="Schlapbach R."/>
            <person name="Sreeman S.M."/>
            <person name="Shimizu K.K."/>
        </authorList>
    </citation>
    <scope>NUCLEOTIDE SEQUENCE</scope>
</reference>
<feature type="domain" description="RING-type" evidence="16">
    <location>
        <begin position="76"/>
        <end position="119"/>
    </location>
</feature>
<keyword evidence="5" id="KW-0808">Transferase</keyword>
<evidence type="ECO:0000259" key="16">
    <source>
        <dbReference type="PROSITE" id="PS50089"/>
    </source>
</evidence>